<dbReference type="NCBIfam" id="NF005559">
    <property type="entry name" value="PRK07231.1"/>
    <property type="match status" value="1"/>
</dbReference>
<keyword evidence="4" id="KW-1185">Reference proteome</keyword>
<organism evidence="3 4">
    <name type="scientific">Nitrosococcus wardiae</name>
    <dbReference type="NCBI Taxonomy" id="1814290"/>
    <lineage>
        <taxon>Bacteria</taxon>
        <taxon>Pseudomonadati</taxon>
        <taxon>Pseudomonadota</taxon>
        <taxon>Gammaproteobacteria</taxon>
        <taxon>Chromatiales</taxon>
        <taxon>Chromatiaceae</taxon>
        <taxon>Nitrosococcus</taxon>
    </lineage>
</organism>
<dbReference type="AlphaFoldDB" id="A0A4P7BYY4"/>
<dbReference type="Pfam" id="PF13561">
    <property type="entry name" value="adh_short_C2"/>
    <property type="match status" value="1"/>
</dbReference>
<dbReference type="InterPro" id="IPR020904">
    <property type="entry name" value="Sc_DH/Rdtase_CS"/>
</dbReference>
<evidence type="ECO:0000313" key="3">
    <source>
        <dbReference type="EMBL" id="QBQ53646.1"/>
    </source>
</evidence>
<dbReference type="PROSITE" id="PS00061">
    <property type="entry name" value="ADH_SHORT"/>
    <property type="match status" value="1"/>
</dbReference>
<dbReference type="PANTHER" id="PTHR43639:SF1">
    <property type="entry name" value="SHORT-CHAIN DEHYDROGENASE_REDUCTASE FAMILY PROTEIN"/>
    <property type="match status" value="1"/>
</dbReference>
<dbReference type="RefSeq" id="WP_134356658.1">
    <property type="nucleotide sequence ID" value="NZ_CP038033.1"/>
</dbReference>
<dbReference type="Proteomes" id="UP000294325">
    <property type="component" value="Chromosome"/>
</dbReference>
<gene>
    <name evidence="3" type="ORF">E3U44_03330</name>
</gene>
<dbReference type="GO" id="GO:0047936">
    <property type="term" value="F:glucose 1-dehydrogenase [NAD(P)+] activity"/>
    <property type="evidence" value="ECO:0007669"/>
    <property type="project" value="UniProtKB-EC"/>
</dbReference>
<dbReference type="EMBL" id="CP038033">
    <property type="protein sequence ID" value="QBQ53646.1"/>
    <property type="molecule type" value="Genomic_DNA"/>
</dbReference>
<dbReference type="KEGG" id="nwr:E3U44_03330"/>
<dbReference type="Gene3D" id="3.40.50.720">
    <property type="entry name" value="NAD(P)-binding Rossmann-like Domain"/>
    <property type="match status" value="1"/>
</dbReference>
<reference evidence="3 4" key="1">
    <citation type="submission" date="2019-03" db="EMBL/GenBank/DDBJ databases">
        <title>The genome sequence of Nitrosococcus wardiae strain D1FHST reveals the archetypal metabolic capacity of ammonia-oxidizing Gammaproteobacteria.</title>
        <authorList>
            <person name="Wang L."/>
            <person name="Lim C.K."/>
            <person name="Hanson T.E."/>
            <person name="Dang H."/>
            <person name="Klotz M.G."/>
        </authorList>
    </citation>
    <scope>NUCLEOTIDE SEQUENCE [LARGE SCALE GENOMIC DNA]</scope>
    <source>
        <strain evidence="3 4">D1FHS</strain>
    </source>
</reference>
<dbReference type="PRINTS" id="PR00080">
    <property type="entry name" value="SDRFAMILY"/>
</dbReference>
<name>A0A4P7BYY4_9GAMM</name>
<dbReference type="FunFam" id="3.40.50.720:FF:000084">
    <property type="entry name" value="Short-chain dehydrogenase reductase"/>
    <property type="match status" value="1"/>
</dbReference>
<comment type="similarity">
    <text evidence="1">Belongs to the short-chain dehydrogenases/reductases (SDR) family.</text>
</comment>
<protein>
    <submittedName>
        <fullName evidence="3">Glucose 1-dehydrogenase</fullName>
        <ecNumber evidence="3">1.1.1.47</ecNumber>
    </submittedName>
</protein>
<dbReference type="InterPro" id="IPR036291">
    <property type="entry name" value="NAD(P)-bd_dom_sf"/>
</dbReference>
<dbReference type="PANTHER" id="PTHR43639">
    <property type="entry name" value="OXIDOREDUCTASE, SHORT-CHAIN DEHYDROGENASE/REDUCTASE FAMILY (AFU_ORTHOLOGUE AFUA_5G02870)"/>
    <property type="match status" value="1"/>
</dbReference>
<dbReference type="PRINTS" id="PR00081">
    <property type="entry name" value="GDHRDH"/>
</dbReference>
<dbReference type="EC" id="1.1.1.47" evidence="3"/>
<sequence length="270" mass="29364">MYEDLIGKRVLVTGASGGLGAAIAKAFGGQGCRVLVHYRTREQGADQTVRAIQQAGGSALQYPADLRSEKAIEKLVNFIIETWNGIDVLVNNAGIVLKASVLDAGAVYWDDSLNVNLRAPYLLSRQVANQMIKEGIEGVILNNSSIHATKSVQYFSAYAASKAGLEAMSRVMALEWAPYNIRVNCIAPGVVPIERTQETLQAQKDNWMPHIPAGRFGRPQDIAEMAVYLCSKTADWITGQSFVVDGGMLARMDMPRRPQPPLPPLPDPIT</sequence>
<dbReference type="OrthoDB" id="9804774at2"/>
<dbReference type="SUPFAM" id="SSF51735">
    <property type="entry name" value="NAD(P)-binding Rossmann-fold domains"/>
    <property type="match status" value="1"/>
</dbReference>
<evidence type="ECO:0000313" key="4">
    <source>
        <dbReference type="Proteomes" id="UP000294325"/>
    </source>
</evidence>
<accession>A0A4P7BYY4</accession>
<proteinExistence type="inferred from homology"/>
<evidence type="ECO:0000256" key="2">
    <source>
        <dbReference type="ARBA" id="ARBA00023002"/>
    </source>
</evidence>
<evidence type="ECO:0000256" key="1">
    <source>
        <dbReference type="ARBA" id="ARBA00006484"/>
    </source>
</evidence>
<dbReference type="InterPro" id="IPR002347">
    <property type="entry name" value="SDR_fam"/>
</dbReference>
<keyword evidence="2 3" id="KW-0560">Oxidoreductase</keyword>